<evidence type="ECO:0000256" key="1">
    <source>
        <dbReference type="ARBA" id="ARBA00023002"/>
    </source>
</evidence>
<dbReference type="Gene3D" id="3.40.50.720">
    <property type="entry name" value="NAD(P)-binding Rossmann-like Domain"/>
    <property type="match status" value="1"/>
</dbReference>
<proteinExistence type="predicted"/>
<evidence type="ECO:0000313" key="3">
    <source>
        <dbReference type="Proteomes" id="UP001589810"/>
    </source>
</evidence>
<comment type="caution">
    <text evidence="2">The sequence shown here is derived from an EMBL/GenBank/DDBJ whole genome shotgun (WGS) entry which is preliminary data.</text>
</comment>
<evidence type="ECO:0000313" key="2">
    <source>
        <dbReference type="EMBL" id="MFC0541187.1"/>
    </source>
</evidence>
<dbReference type="PANTHER" id="PTHR43157:SF31">
    <property type="entry name" value="PHOSPHATIDYLINOSITOL-GLYCAN BIOSYNTHESIS CLASS F PROTEIN"/>
    <property type="match status" value="1"/>
</dbReference>
<keyword evidence="3" id="KW-1185">Reference proteome</keyword>
<organism evidence="2 3">
    <name type="scientific">Kutzneria chonburiensis</name>
    <dbReference type="NCBI Taxonomy" id="1483604"/>
    <lineage>
        <taxon>Bacteria</taxon>
        <taxon>Bacillati</taxon>
        <taxon>Actinomycetota</taxon>
        <taxon>Actinomycetes</taxon>
        <taxon>Pseudonocardiales</taxon>
        <taxon>Pseudonocardiaceae</taxon>
        <taxon>Kutzneria</taxon>
    </lineage>
</organism>
<keyword evidence="1" id="KW-0560">Oxidoreductase</keyword>
<dbReference type="PRINTS" id="PR00081">
    <property type="entry name" value="GDHRDH"/>
</dbReference>
<sequence>MHAVVTGATSGIGEAIATALARSATVTMVGRDDARLRAAAERITKAVPSADLILERADLALLKDVRDLAERLDLPDVVVSNAAVITDLDDRTEEGTQRLLAVNHLAPYLLLRLLAQRIETRQARFVIVGADPTALARVPVDLDDLESGNLHLPDPDLTPFAAYGRTKNMNAMFGYELARRLPTITVNSAHPGIIGGTGLGRNVRGALRKLGDELGRTAPGPEVGADTPVWLATTSEVDGRTGGFYVDRRLTETAEHTTDRDRCARLWRESAQLVGISQ</sequence>
<dbReference type="Pfam" id="PF00106">
    <property type="entry name" value="adh_short"/>
    <property type="match status" value="1"/>
</dbReference>
<dbReference type="InterPro" id="IPR002347">
    <property type="entry name" value="SDR_fam"/>
</dbReference>
<dbReference type="SUPFAM" id="SSF51735">
    <property type="entry name" value="NAD(P)-binding Rossmann-fold domains"/>
    <property type="match status" value="1"/>
</dbReference>
<protein>
    <submittedName>
        <fullName evidence="2">SDR family NAD(P)-dependent oxidoreductase</fullName>
    </submittedName>
</protein>
<dbReference type="RefSeq" id="WP_273940023.1">
    <property type="nucleotide sequence ID" value="NZ_CP097263.1"/>
</dbReference>
<name>A0ABV6MM40_9PSEU</name>
<accession>A0ABV6MM40</accession>
<dbReference type="PANTHER" id="PTHR43157">
    <property type="entry name" value="PHOSPHATIDYLINOSITOL-GLYCAN BIOSYNTHESIS CLASS F PROTEIN-RELATED"/>
    <property type="match status" value="1"/>
</dbReference>
<gene>
    <name evidence="2" type="ORF">ACFFH7_06815</name>
</gene>
<dbReference type="Proteomes" id="UP001589810">
    <property type="component" value="Unassembled WGS sequence"/>
</dbReference>
<dbReference type="InterPro" id="IPR036291">
    <property type="entry name" value="NAD(P)-bd_dom_sf"/>
</dbReference>
<dbReference type="EMBL" id="JBHLUD010000001">
    <property type="protein sequence ID" value="MFC0541187.1"/>
    <property type="molecule type" value="Genomic_DNA"/>
</dbReference>
<reference evidence="2 3" key="1">
    <citation type="submission" date="2024-09" db="EMBL/GenBank/DDBJ databases">
        <authorList>
            <person name="Sun Q."/>
            <person name="Mori K."/>
        </authorList>
    </citation>
    <scope>NUCLEOTIDE SEQUENCE [LARGE SCALE GENOMIC DNA]</scope>
    <source>
        <strain evidence="2 3">TBRC 1432</strain>
    </source>
</reference>